<dbReference type="Gene3D" id="3.30.420.10">
    <property type="entry name" value="Ribonuclease H-like superfamily/Ribonuclease H"/>
    <property type="match status" value="1"/>
</dbReference>
<evidence type="ECO:0000259" key="1">
    <source>
        <dbReference type="PROSITE" id="PS50879"/>
    </source>
</evidence>
<dbReference type="CDD" id="cd09279">
    <property type="entry name" value="RNase_HI_like"/>
    <property type="match status" value="1"/>
</dbReference>
<gene>
    <name evidence="2" type="ORF">B0H99_10269</name>
</gene>
<comment type="caution">
    <text evidence="2">The sequence shown here is derived from an EMBL/GenBank/DDBJ whole genome shotgun (WGS) entry which is preliminary data.</text>
</comment>
<feature type="domain" description="RNase H type-1" evidence="1">
    <location>
        <begin position="70"/>
        <end position="207"/>
    </location>
</feature>
<dbReference type="NCBIfam" id="NF005822">
    <property type="entry name" value="PRK07708.1"/>
    <property type="match status" value="1"/>
</dbReference>
<accession>A0A2P8H584</accession>
<dbReference type="EMBL" id="PYAT01000002">
    <property type="protein sequence ID" value="PSL41386.1"/>
    <property type="molecule type" value="Genomic_DNA"/>
</dbReference>
<dbReference type="GO" id="GO:0004523">
    <property type="term" value="F:RNA-DNA hybrid ribonuclease activity"/>
    <property type="evidence" value="ECO:0007669"/>
    <property type="project" value="InterPro"/>
</dbReference>
<dbReference type="PANTHER" id="PTHR46387">
    <property type="entry name" value="POLYNUCLEOTIDYL TRANSFERASE, RIBONUCLEASE H-LIKE SUPERFAMILY PROTEIN"/>
    <property type="match status" value="1"/>
</dbReference>
<evidence type="ECO:0000313" key="3">
    <source>
        <dbReference type="Proteomes" id="UP000242682"/>
    </source>
</evidence>
<dbReference type="AlphaFoldDB" id="A0A2P8H584"/>
<dbReference type="InterPro" id="IPR036397">
    <property type="entry name" value="RNaseH_sf"/>
</dbReference>
<dbReference type="RefSeq" id="WP_106532086.1">
    <property type="nucleotide sequence ID" value="NZ_PYAT01000002.1"/>
</dbReference>
<dbReference type="Proteomes" id="UP000242682">
    <property type="component" value="Unassembled WGS sequence"/>
</dbReference>
<dbReference type="InterPro" id="IPR012337">
    <property type="entry name" value="RNaseH-like_sf"/>
</dbReference>
<dbReference type="PROSITE" id="PS50879">
    <property type="entry name" value="RNASE_H_1"/>
    <property type="match status" value="1"/>
</dbReference>
<evidence type="ECO:0000313" key="2">
    <source>
        <dbReference type="EMBL" id="PSL41386.1"/>
    </source>
</evidence>
<dbReference type="PANTHER" id="PTHR46387:SF2">
    <property type="entry name" value="RIBONUCLEASE HI"/>
    <property type="match status" value="1"/>
</dbReference>
<dbReference type="Pfam" id="PF13456">
    <property type="entry name" value="RVT_3"/>
    <property type="match status" value="1"/>
</dbReference>
<sequence length="225" mass="25680">MNIRIEWAYRTPKGTETFFRSDEMPAAQAVLLAEDIERTGRVRSLQFVDRFDSTWTLKELKGYIKGIETEPHNIEVYFDGGFDKETNRAGFGCVIYYEQNGKSYRLRQNAPSAELISNNEAEYAALYLCVQELELLNVHHLPVRFIGDSKVVINQMSGEWPALEADLSKWADRIDQKIKDLGIQPEYELVPRKSNAEADRLATQALNGIEISGTLELTADEKKDK</sequence>
<reference evidence="2 3" key="1">
    <citation type="submission" date="2018-03" db="EMBL/GenBank/DDBJ databases">
        <title>Genomic Encyclopedia of Type Strains, Phase III (KMG-III): the genomes of soil and plant-associated and newly described type strains.</title>
        <authorList>
            <person name="Whitman W."/>
        </authorList>
    </citation>
    <scope>NUCLEOTIDE SEQUENCE [LARGE SCALE GENOMIC DNA]</scope>
    <source>
        <strain evidence="2 3">CGMCC 1.12259</strain>
    </source>
</reference>
<dbReference type="GO" id="GO:0003676">
    <property type="term" value="F:nucleic acid binding"/>
    <property type="evidence" value="ECO:0007669"/>
    <property type="project" value="InterPro"/>
</dbReference>
<organism evidence="2 3">
    <name type="scientific">Planomicrobium soli</name>
    <dbReference type="NCBI Taxonomy" id="1176648"/>
    <lineage>
        <taxon>Bacteria</taxon>
        <taxon>Bacillati</taxon>
        <taxon>Bacillota</taxon>
        <taxon>Bacilli</taxon>
        <taxon>Bacillales</taxon>
        <taxon>Caryophanaceae</taxon>
        <taxon>Planomicrobium</taxon>
    </lineage>
</organism>
<name>A0A2P8H584_9BACL</name>
<proteinExistence type="predicted"/>
<dbReference type="SUPFAM" id="SSF53098">
    <property type="entry name" value="Ribonuclease H-like"/>
    <property type="match status" value="1"/>
</dbReference>
<protein>
    <submittedName>
        <fullName evidence="2">Ribonuclease HI</fullName>
    </submittedName>
</protein>
<keyword evidence="3" id="KW-1185">Reference proteome</keyword>
<dbReference type="OrthoDB" id="2680098at2"/>
<dbReference type="InterPro" id="IPR002156">
    <property type="entry name" value="RNaseH_domain"/>
</dbReference>